<dbReference type="AlphaFoldDB" id="M2MZ31"/>
<dbReference type="GO" id="GO:0031177">
    <property type="term" value="F:phosphopantetheine binding"/>
    <property type="evidence" value="ECO:0007669"/>
    <property type="project" value="TreeGrafter"/>
</dbReference>
<dbReference type="InterPro" id="IPR023213">
    <property type="entry name" value="CAT-like_dom_sf"/>
</dbReference>
<name>M2MZ31_BAUPA</name>
<accession>M2MZ31</accession>
<dbReference type="PANTHER" id="PTHR45527">
    <property type="entry name" value="NONRIBOSOMAL PEPTIDE SYNTHETASE"/>
    <property type="match status" value="1"/>
</dbReference>
<dbReference type="GO" id="GO:0043041">
    <property type="term" value="P:amino acid activation for nonribosomal peptide biosynthetic process"/>
    <property type="evidence" value="ECO:0007669"/>
    <property type="project" value="TreeGrafter"/>
</dbReference>
<sequence length="338" mass="38068">MRKPIELQHVTDLDHYLTEMDMLKFPLNRPSLRLAYAHRNDHVVFVLTMNHVIMDHWTRSLLFDEIALALKDLSALRKMTPLPLQFADFARWIEDLRCRKPDHSALTPEPDHDKTPSVHDEEAPIFDPAATRHQQKHIQLCEGVALKHPFSVYAHLAWSMALAMRSSDEQQHVTISTVQSGRLAPLTGIHTMMGPALTITRLDICLQPTSHLDQALDSIATTLLAPPDTSFTGANMQGQYATAWVLNCAPGNPMPGDILVDGQQILRFDEKRSIRNRAGFALYGRPVVAREGGKVALQLTYNSNLVREEAVTRFVDDFATYLRAVTSLDGHTDLRTVR</sequence>
<dbReference type="GO" id="GO:0005737">
    <property type="term" value="C:cytoplasm"/>
    <property type="evidence" value="ECO:0007669"/>
    <property type="project" value="TreeGrafter"/>
</dbReference>
<proteinExistence type="predicted"/>
<keyword evidence="2" id="KW-1185">Reference proteome</keyword>
<dbReference type="GO" id="GO:0044550">
    <property type="term" value="P:secondary metabolite biosynthetic process"/>
    <property type="evidence" value="ECO:0007669"/>
    <property type="project" value="TreeGrafter"/>
</dbReference>
<dbReference type="KEGG" id="bcom:BAUCODRAFT_126910"/>
<dbReference type="HOGENOM" id="CLU_821326_0_0_1"/>
<dbReference type="Gene3D" id="3.30.559.10">
    <property type="entry name" value="Chloramphenicol acetyltransferase-like domain"/>
    <property type="match status" value="1"/>
</dbReference>
<reference evidence="1" key="1">
    <citation type="journal article" date="2012" name="PLoS Pathog.">
        <title>Diverse lifestyles and strategies of plant pathogenesis encoded in the genomes of eighteen Dothideomycetes fungi.</title>
        <authorList>
            <person name="Ohm R.A."/>
            <person name="Feau N."/>
            <person name="Henrissat B."/>
            <person name="Schoch C.L."/>
            <person name="Horwitz B.A."/>
            <person name="Barry K.W."/>
            <person name="Condon B.J."/>
            <person name="Copeland A.C."/>
            <person name="Dhillon B."/>
            <person name="Glaser F."/>
            <person name="Hesse C.N."/>
            <person name="Kosti I."/>
            <person name="LaButti K."/>
            <person name="Lindquist E.A."/>
            <person name="Lucas S."/>
            <person name="Salamov A.A."/>
            <person name="Bradshaw R.E."/>
            <person name="Ciuffetti L."/>
            <person name="Hamelin R.C."/>
            <person name="Kema G.H.J."/>
            <person name="Lawrence C."/>
            <person name="Scott J.A."/>
            <person name="Spatafora J.W."/>
            <person name="Turgeon B.G."/>
            <person name="de Wit P.J.G.M."/>
            <person name="Zhong S."/>
            <person name="Goodwin S.B."/>
            <person name="Grigoriev I.V."/>
        </authorList>
    </citation>
    <scope>NUCLEOTIDE SEQUENCE [LARGE SCALE GENOMIC DNA]</scope>
    <source>
        <strain evidence="1">UAMH 10762</strain>
    </source>
</reference>
<gene>
    <name evidence="1" type="ORF">BAUCODRAFT_126910</name>
</gene>
<dbReference type="PANTHER" id="PTHR45527:SF1">
    <property type="entry name" value="FATTY ACID SYNTHASE"/>
    <property type="match status" value="1"/>
</dbReference>
<dbReference type="RefSeq" id="XP_007681294.1">
    <property type="nucleotide sequence ID" value="XM_007683104.1"/>
</dbReference>
<dbReference type="EMBL" id="KB445563">
    <property type="protein sequence ID" value="EMC91939.1"/>
    <property type="molecule type" value="Genomic_DNA"/>
</dbReference>
<protein>
    <recommendedName>
        <fullName evidence="3">Condensation domain-containing protein</fullName>
    </recommendedName>
</protein>
<dbReference type="SUPFAM" id="SSF52777">
    <property type="entry name" value="CoA-dependent acyltransferases"/>
    <property type="match status" value="2"/>
</dbReference>
<dbReference type="OrthoDB" id="416786at2759"/>
<dbReference type="Proteomes" id="UP000011761">
    <property type="component" value="Unassembled WGS sequence"/>
</dbReference>
<evidence type="ECO:0000313" key="2">
    <source>
        <dbReference type="Proteomes" id="UP000011761"/>
    </source>
</evidence>
<evidence type="ECO:0000313" key="1">
    <source>
        <dbReference type="EMBL" id="EMC91939.1"/>
    </source>
</evidence>
<organism evidence="1 2">
    <name type="scientific">Baudoinia panamericana (strain UAMH 10762)</name>
    <name type="common">Angels' share fungus</name>
    <name type="synonym">Baudoinia compniacensis (strain UAMH 10762)</name>
    <dbReference type="NCBI Taxonomy" id="717646"/>
    <lineage>
        <taxon>Eukaryota</taxon>
        <taxon>Fungi</taxon>
        <taxon>Dikarya</taxon>
        <taxon>Ascomycota</taxon>
        <taxon>Pezizomycotina</taxon>
        <taxon>Dothideomycetes</taxon>
        <taxon>Dothideomycetidae</taxon>
        <taxon>Mycosphaerellales</taxon>
        <taxon>Teratosphaeriaceae</taxon>
        <taxon>Baudoinia</taxon>
    </lineage>
</organism>
<dbReference type="GeneID" id="19108090"/>
<evidence type="ECO:0008006" key="3">
    <source>
        <dbReference type="Google" id="ProtNLM"/>
    </source>
</evidence>
<dbReference type="Gene3D" id="3.30.559.30">
    <property type="entry name" value="Nonribosomal peptide synthetase, condensation domain"/>
    <property type="match status" value="1"/>
</dbReference>